<protein>
    <recommendedName>
        <fullName evidence="4">Rab-like protein 3</fullName>
    </recommendedName>
</protein>
<dbReference type="EMBL" id="CACVKT020001876">
    <property type="protein sequence ID" value="CAC5372956.1"/>
    <property type="molecule type" value="Genomic_DNA"/>
</dbReference>
<sequence>MAGFQAYDKIKIIVVGDSGVGKTSLVHLICHNEPNSNPGYTIGCSVEVKLHDYKAGTPSEKTYFTELWDIGGSSSHQNSRSIFYNNVNGIILVHDLTNRKSHQNLRRWLGEVLNKNDAKDFNSGYDFDPEQFAGNQIPILVVGTKADLAQTLREKVISRSSSIAEECGADEMNLDCNDCKCLSPGSTNAVKLSRFFDKVTERRFYSHQMPQNQFGNVIKRTPCTYREKAGTYEDVS</sequence>
<proteinExistence type="inferred from homology"/>
<dbReference type="OrthoDB" id="5914890at2759"/>
<name>A0A6J8ARR7_MYTCO</name>
<gene>
    <name evidence="6" type="ORF">MCOR_10882</name>
</gene>
<keyword evidence="2" id="KW-0547">Nucleotide-binding</keyword>
<dbReference type="Gene3D" id="3.40.50.300">
    <property type="entry name" value="P-loop containing nucleotide triphosphate hydrolases"/>
    <property type="match status" value="1"/>
</dbReference>
<comment type="similarity">
    <text evidence="1">Belongs to the small GTPase superfamily. Rab family.</text>
</comment>
<evidence type="ECO:0000256" key="2">
    <source>
        <dbReference type="ARBA" id="ARBA00022741"/>
    </source>
</evidence>
<dbReference type="InterPro" id="IPR027417">
    <property type="entry name" value="P-loop_NTPase"/>
</dbReference>
<dbReference type="Pfam" id="PF00071">
    <property type="entry name" value="Ras"/>
    <property type="match status" value="1"/>
</dbReference>
<organism evidence="6 7">
    <name type="scientific">Mytilus coruscus</name>
    <name type="common">Sea mussel</name>
    <dbReference type="NCBI Taxonomy" id="42192"/>
    <lineage>
        <taxon>Eukaryota</taxon>
        <taxon>Metazoa</taxon>
        <taxon>Spiralia</taxon>
        <taxon>Lophotrochozoa</taxon>
        <taxon>Mollusca</taxon>
        <taxon>Bivalvia</taxon>
        <taxon>Autobranchia</taxon>
        <taxon>Pteriomorphia</taxon>
        <taxon>Mytilida</taxon>
        <taxon>Mytiloidea</taxon>
        <taxon>Mytilidae</taxon>
        <taxon>Mytilinae</taxon>
        <taxon>Mytilus</taxon>
    </lineage>
</organism>
<accession>A0A6J8ARR7</accession>
<keyword evidence="3" id="KW-0342">GTP-binding</keyword>
<keyword evidence="7" id="KW-1185">Reference proteome</keyword>
<dbReference type="GO" id="GO:0003924">
    <property type="term" value="F:GTPase activity"/>
    <property type="evidence" value="ECO:0007669"/>
    <property type="project" value="InterPro"/>
</dbReference>
<reference evidence="6 7" key="1">
    <citation type="submission" date="2020-06" db="EMBL/GenBank/DDBJ databases">
        <authorList>
            <person name="Li R."/>
            <person name="Bekaert M."/>
        </authorList>
    </citation>
    <scope>NUCLEOTIDE SEQUENCE [LARGE SCALE GENOMIC DNA]</scope>
    <source>
        <strain evidence="7">wild</strain>
    </source>
</reference>
<dbReference type="AlphaFoldDB" id="A0A6J8ARR7"/>
<dbReference type="FunFam" id="3.40.50.300:FF:000525">
    <property type="entry name" value="rab-like protein 3 isoform X1"/>
    <property type="match status" value="1"/>
</dbReference>
<dbReference type="PANTHER" id="PTHR24073">
    <property type="entry name" value="DRAB5-RELATED"/>
    <property type="match status" value="1"/>
</dbReference>
<evidence type="ECO:0000256" key="5">
    <source>
        <dbReference type="ARBA" id="ARBA00045267"/>
    </source>
</evidence>
<dbReference type="Proteomes" id="UP000507470">
    <property type="component" value="Unassembled WGS sequence"/>
</dbReference>
<evidence type="ECO:0000256" key="3">
    <source>
        <dbReference type="ARBA" id="ARBA00023134"/>
    </source>
</evidence>
<dbReference type="PROSITE" id="PS51419">
    <property type="entry name" value="RAB"/>
    <property type="match status" value="1"/>
</dbReference>
<dbReference type="SMART" id="SM00174">
    <property type="entry name" value="RHO"/>
    <property type="match status" value="1"/>
</dbReference>
<evidence type="ECO:0000256" key="1">
    <source>
        <dbReference type="ARBA" id="ARBA00006270"/>
    </source>
</evidence>
<dbReference type="SMART" id="SM00175">
    <property type="entry name" value="RAB"/>
    <property type="match status" value="1"/>
</dbReference>
<evidence type="ECO:0000313" key="7">
    <source>
        <dbReference type="Proteomes" id="UP000507470"/>
    </source>
</evidence>
<comment type="function">
    <text evidence="5">Required for KRAS signaling regulation and modulation of cell proliferation. Regulator of KRAS prenylation, and probably prenylation of other small GTPases. Required for lymphocyte development and function. Not required for myeloid cell development.</text>
</comment>
<dbReference type="SUPFAM" id="SSF52540">
    <property type="entry name" value="P-loop containing nucleoside triphosphate hydrolases"/>
    <property type="match status" value="1"/>
</dbReference>
<evidence type="ECO:0000256" key="4">
    <source>
        <dbReference type="ARBA" id="ARBA00041166"/>
    </source>
</evidence>
<evidence type="ECO:0000313" key="6">
    <source>
        <dbReference type="EMBL" id="CAC5372956.1"/>
    </source>
</evidence>
<dbReference type="GO" id="GO:0005525">
    <property type="term" value="F:GTP binding"/>
    <property type="evidence" value="ECO:0007669"/>
    <property type="project" value="UniProtKB-KW"/>
</dbReference>
<dbReference type="PRINTS" id="PR00449">
    <property type="entry name" value="RASTRNSFRMNG"/>
</dbReference>
<dbReference type="InterPro" id="IPR001806">
    <property type="entry name" value="Small_GTPase"/>
</dbReference>